<protein>
    <recommendedName>
        <fullName evidence="1">AbiEi antitoxin N-terminal domain-containing protein</fullName>
    </recommendedName>
</protein>
<dbReference type="HOGENOM" id="CLU_052626_5_0_11"/>
<evidence type="ECO:0000259" key="1">
    <source>
        <dbReference type="Pfam" id="PF13338"/>
    </source>
</evidence>
<accession>D7C078</accession>
<dbReference type="RefSeq" id="WP_014181565.1">
    <property type="nucleotide sequence ID" value="NC_016582.1"/>
</dbReference>
<evidence type="ECO:0000313" key="3">
    <source>
        <dbReference type="Proteomes" id="UP000000377"/>
    </source>
</evidence>
<dbReference type="STRING" id="749414.SBI_09000"/>
<reference evidence="2 3" key="1">
    <citation type="journal article" date="2010" name="J. Bacteriol.">
        <title>Genome sequence of the milbemycin-producing bacterium Streptomyces bingchenggensis.</title>
        <authorList>
            <person name="Wang X.J."/>
            <person name="Yan Y.J."/>
            <person name="Zhang B."/>
            <person name="An J."/>
            <person name="Wang J.J."/>
            <person name="Tian J."/>
            <person name="Jiang L."/>
            <person name="Chen Y.H."/>
            <person name="Huang S.X."/>
            <person name="Yin M."/>
            <person name="Zhang J."/>
            <person name="Gao A.L."/>
            <person name="Liu C.X."/>
            <person name="Zhu Z.X."/>
            <person name="Xiang W.S."/>
        </authorList>
    </citation>
    <scope>NUCLEOTIDE SEQUENCE [LARGE SCALE GENOMIC DNA]</scope>
    <source>
        <strain evidence="2 3">BCW-1</strain>
    </source>
</reference>
<name>D7C078_STRBB</name>
<feature type="domain" description="AbiEi antitoxin N-terminal" evidence="1">
    <location>
        <begin position="13"/>
        <end position="52"/>
    </location>
</feature>
<dbReference type="KEGG" id="sbh:SBI_09000"/>
<sequence>MTISSEVLRNVHALAASQDRVLTTAQLREVGAERADIRRMIRAGQWVPLTRGSCWVGRGARGPSLRARVRGLLLTCGSQAMAAGLTAARLLGIQGLPPDDGTLHLATPHDTIRSRQGVHIHRTPVPDHAHTTLRGIPLTTPARTCADLLLQLPRAEAVSMLDSALHQGVLTSADHLTLPTHLSGRPGARQARGWVPLADARAESPLETRIRLICLDGGLPPPVLQWPIPDPERGRTLRIDLGWPAQRVGIEADGQGPHGTPQALYQDRFRQNRLTTLVPGLALLRFTWADTYRPDNILIPLRQALQRP</sequence>
<dbReference type="eggNOG" id="COG5340">
    <property type="taxonomic scope" value="Bacteria"/>
</dbReference>
<dbReference type="AlphaFoldDB" id="D7C078"/>
<dbReference type="Proteomes" id="UP000000377">
    <property type="component" value="Chromosome"/>
</dbReference>
<proteinExistence type="predicted"/>
<dbReference type="Pfam" id="PF13338">
    <property type="entry name" value="AbiEi_4"/>
    <property type="match status" value="1"/>
</dbReference>
<dbReference type="InterPro" id="IPR025159">
    <property type="entry name" value="AbiEi_N"/>
</dbReference>
<keyword evidence="3" id="KW-1185">Reference proteome</keyword>
<organism evidence="2 3">
    <name type="scientific">Streptomyces bingchenggensis (strain BCW-1)</name>
    <dbReference type="NCBI Taxonomy" id="749414"/>
    <lineage>
        <taxon>Bacteria</taxon>
        <taxon>Bacillati</taxon>
        <taxon>Actinomycetota</taxon>
        <taxon>Actinomycetes</taxon>
        <taxon>Kitasatosporales</taxon>
        <taxon>Streptomycetaceae</taxon>
        <taxon>Streptomyces</taxon>
    </lineage>
</organism>
<gene>
    <name evidence="2" type="ordered locus">SBI_09000</name>
</gene>
<dbReference type="PATRIC" id="fig|749414.3.peg.9268"/>
<dbReference type="EMBL" id="CP002047">
    <property type="protein sequence ID" value="ADI12118.1"/>
    <property type="molecule type" value="Genomic_DNA"/>
</dbReference>
<evidence type="ECO:0000313" key="2">
    <source>
        <dbReference type="EMBL" id="ADI12118.1"/>
    </source>
</evidence>